<name>A0A6B1G4F5_9CHLR</name>
<sequence length="455" mass="51839">MPPNILFLMSDEHRADITGYEGDPVVRTPTLDGLAETGVVFRNAYAASPICIPGRQAMMSGQFPRTCGCEVFAQDLSVGHMTFARRFSQYAYHTAAAGKLHHTGTDQMQGWSQRIGSETRVGPHFVADRDEDSFARYTRGLSSVKWSDTKEVLRAGVGHSPHIVQDEYALTGALDLIDQYFTDPYYDRQQPERPLLLKVSLNQPHYPYFTSEEKFTYYLNRVDPFLDEPVFDHPFLSQKQVRPGVDASPRELQRAVAGYYGMIERIDEMYGSLLRALEHVGQDLDDWIIVYTSDHGEMLGEHGIWEKQKFFEASARVPLIIRWPKSVGGGRVVDENVNLCDLFATLCELCEIPIPEGLDSRSLAPLMRGDGADWRNESVSQFGGRNLMIKWDDLKYQYYGEEMPEVLFDLERDPSERQDFIDDARYGGVLEEFRERRFELGFGPGAQEEYVNAGY</sequence>
<comment type="caution">
    <text evidence="4">The sequence shown here is derived from an EMBL/GenBank/DDBJ whole genome shotgun (WGS) entry which is preliminary data.</text>
</comment>
<dbReference type="GO" id="GO:0008484">
    <property type="term" value="F:sulfuric ester hydrolase activity"/>
    <property type="evidence" value="ECO:0007669"/>
    <property type="project" value="TreeGrafter"/>
</dbReference>
<dbReference type="PANTHER" id="PTHR45953:SF1">
    <property type="entry name" value="IDURONATE 2-SULFATASE"/>
    <property type="match status" value="1"/>
</dbReference>
<dbReference type="Pfam" id="PF00884">
    <property type="entry name" value="Sulfatase"/>
    <property type="match status" value="1"/>
</dbReference>
<evidence type="ECO:0000313" key="4">
    <source>
        <dbReference type="EMBL" id="MYH62951.1"/>
    </source>
</evidence>
<dbReference type="GO" id="GO:0016740">
    <property type="term" value="F:transferase activity"/>
    <property type="evidence" value="ECO:0007669"/>
    <property type="project" value="UniProtKB-KW"/>
</dbReference>
<proteinExistence type="predicted"/>
<dbReference type="InterPro" id="IPR017850">
    <property type="entry name" value="Alkaline_phosphatase_core_sf"/>
</dbReference>
<protein>
    <submittedName>
        <fullName evidence="4">Sulfatase-like hydrolase/transferase</fullName>
    </submittedName>
</protein>
<keyword evidence="4" id="KW-0808">Transferase</keyword>
<dbReference type="PANTHER" id="PTHR45953">
    <property type="entry name" value="IDURONATE 2-SULFATASE"/>
    <property type="match status" value="1"/>
</dbReference>
<feature type="domain" description="Sulfatase N-terminal" evidence="3">
    <location>
        <begin position="3"/>
        <end position="349"/>
    </location>
</feature>
<dbReference type="SUPFAM" id="SSF53649">
    <property type="entry name" value="Alkaline phosphatase-like"/>
    <property type="match status" value="1"/>
</dbReference>
<reference evidence="4" key="1">
    <citation type="submission" date="2019-09" db="EMBL/GenBank/DDBJ databases">
        <title>Characterisation of the sponge microbiome using genome-centric metagenomics.</title>
        <authorList>
            <person name="Engelberts J.P."/>
            <person name="Robbins S.J."/>
            <person name="De Goeij J.M."/>
            <person name="Aranda M."/>
            <person name="Bell S.C."/>
            <person name="Webster N.S."/>
        </authorList>
    </citation>
    <scope>NUCLEOTIDE SEQUENCE</scope>
    <source>
        <strain evidence="4">SB0675_bin_29</strain>
    </source>
</reference>
<dbReference type="InterPro" id="IPR000917">
    <property type="entry name" value="Sulfatase_N"/>
</dbReference>
<organism evidence="4">
    <name type="scientific">Caldilineaceae bacterium SB0675_bin_29</name>
    <dbReference type="NCBI Taxonomy" id="2605266"/>
    <lineage>
        <taxon>Bacteria</taxon>
        <taxon>Bacillati</taxon>
        <taxon>Chloroflexota</taxon>
        <taxon>Caldilineae</taxon>
        <taxon>Caldilineales</taxon>
        <taxon>Caldilineaceae</taxon>
    </lineage>
</organism>
<dbReference type="GO" id="GO:0005737">
    <property type="term" value="C:cytoplasm"/>
    <property type="evidence" value="ECO:0007669"/>
    <property type="project" value="TreeGrafter"/>
</dbReference>
<evidence type="ECO:0000256" key="1">
    <source>
        <dbReference type="ARBA" id="ARBA00022723"/>
    </source>
</evidence>
<accession>A0A6B1G4F5</accession>
<evidence type="ECO:0000259" key="3">
    <source>
        <dbReference type="Pfam" id="PF00884"/>
    </source>
</evidence>
<dbReference type="GO" id="GO:0046872">
    <property type="term" value="F:metal ion binding"/>
    <property type="evidence" value="ECO:0007669"/>
    <property type="project" value="UniProtKB-KW"/>
</dbReference>
<dbReference type="EMBL" id="VYDA01000521">
    <property type="protein sequence ID" value="MYH62951.1"/>
    <property type="molecule type" value="Genomic_DNA"/>
</dbReference>
<evidence type="ECO:0000256" key="2">
    <source>
        <dbReference type="ARBA" id="ARBA00022801"/>
    </source>
</evidence>
<dbReference type="Gene3D" id="3.40.720.10">
    <property type="entry name" value="Alkaline Phosphatase, subunit A"/>
    <property type="match status" value="1"/>
</dbReference>
<gene>
    <name evidence="4" type="ORF">F4148_14750</name>
</gene>
<dbReference type="AlphaFoldDB" id="A0A6B1G4F5"/>
<keyword evidence="2 4" id="KW-0378">Hydrolase</keyword>
<keyword evidence="1" id="KW-0479">Metal-binding</keyword>